<keyword evidence="3" id="KW-1185">Reference proteome</keyword>
<sequence>MVESGRSRSRRILAAIGYLAAAVVAAGAGLVGCSATPESAPPPQPVSWEVGACVRQVDGPTAIPSGTNAALRVALLGRQTFEPVPCTDPRAQSKIIELGATFDPLNTAKPLDPGCPDNTDAAYRPTGALPLQKRLACVRNLKAPHPGDPGGGGGTNTIAGDCVSIVGMLDNGYEELPCDWPQGWFAQVVAVAPTTASCPARDTVSRLSYGTGGFLCLGQGHGGTIARPGDCVTELGSALAPIAHTACTTKTRKLVSLVDKGKPCPSGTKAGWSPGYDRTLCLR</sequence>
<accession>A0ABV8M0Y7</accession>
<proteinExistence type="predicted"/>
<keyword evidence="1" id="KW-0472">Membrane</keyword>
<dbReference type="RefSeq" id="WP_253751281.1">
    <property type="nucleotide sequence ID" value="NZ_JAMZDZ010000001.1"/>
</dbReference>
<name>A0ABV8M0Y7_9ACTN</name>
<feature type="transmembrane region" description="Helical" evidence="1">
    <location>
        <begin position="12"/>
        <end position="32"/>
    </location>
</feature>
<dbReference type="PROSITE" id="PS51257">
    <property type="entry name" value="PROKAR_LIPOPROTEIN"/>
    <property type="match status" value="1"/>
</dbReference>
<organism evidence="2 3">
    <name type="scientific">Hamadaea flava</name>
    <dbReference type="NCBI Taxonomy" id="1742688"/>
    <lineage>
        <taxon>Bacteria</taxon>
        <taxon>Bacillati</taxon>
        <taxon>Actinomycetota</taxon>
        <taxon>Actinomycetes</taxon>
        <taxon>Micromonosporales</taxon>
        <taxon>Micromonosporaceae</taxon>
        <taxon>Hamadaea</taxon>
    </lineage>
</organism>
<dbReference type="Proteomes" id="UP001595816">
    <property type="component" value="Unassembled WGS sequence"/>
</dbReference>
<comment type="caution">
    <text evidence="2">The sequence shown here is derived from an EMBL/GenBank/DDBJ whole genome shotgun (WGS) entry which is preliminary data.</text>
</comment>
<keyword evidence="1" id="KW-0812">Transmembrane</keyword>
<dbReference type="EMBL" id="JBHSAY010000029">
    <property type="protein sequence ID" value="MFC4136233.1"/>
    <property type="molecule type" value="Genomic_DNA"/>
</dbReference>
<evidence type="ECO:0000313" key="2">
    <source>
        <dbReference type="EMBL" id="MFC4136233.1"/>
    </source>
</evidence>
<gene>
    <name evidence="2" type="ORF">ACFOZ4_36970</name>
</gene>
<evidence type="ECO:0000256" key="1">
    <source>
        <dbReference type="SAM" id="Phobius"/>
    </source>
</evidence>
<evidence type="ECO:0000313" key="3">
    <source>
        <dbReference type="Proteomes" id="UP001595816"/>
    </source>
</evidence>
<reference evidence="3" key="1">
    <citation type="journal article" date="2019" name="Int. J. Syst. Evol. Microbiol.">
        <title>The Global Catalogue of Microorganisms (GCM) 10K type strain sequencing project: providing services to taxonomists for standard genome sequencing and annotation.</title>
        <authorList>
            <consortium name="The Broad Institute Genomics Platform"/>
            <consortium name="The Broad Institute Genome Sequencing Center for Infectious Disease"/>
            <person name="Wu L."/>
            <person name="Ma J."/>
        </authorList>
    </citation>
    <scope>NUCLEOTIDE SEQUENCE [LARGE SCALE GENOMIC DNA]</scope>
    <source>
        <strain evidence="3">CGMCC 4.7289</strain>
    </source>
</reference>
<protein>
    <submittedName>
        <fullName evidence="2">Uncharacterized protein</fullName>
    </submittedName>
</protein>
<keyword evidence="1" id="KW-1133">Transmembrane helix</keyword>